<proteinExistence type="predicted"/>
<reference evidence="1 2" key="1">
    <citation type="journal article" date="2020" name="Genome Biol. Evol.">
        <title>Comparative genomics of Sclerotiniaceae.</title>
        <authorList>
            <person name="Valero Jimenez C.A."/>
            <person name="Steentjes M."/>
            <person name="Scholten O.E."/>
            <person name="Van Kan J.A.L."/>
        </authorList>
    </citation>
    <scope>NUCLEOTIDE SEQUENCE [LARGE SCALE GENOMIC DNA]</scope>
    <source>
        <strain evidence="1 2">MUCL 94</strain>
    </source>
</reference>
<accession>A0A9P5IQS8</accession>
<gene>
    <name evidence="1" type="ORF">EAE97_003481</name>
</gene>
<organism evidence="1 2">
    <name type="scientific">Botrytis byssoidea</name>
    <dbReference type="NCBI Taxonomy" id="139641"/>
    <lineage>
        <taxon>Eukaryota</taxon>
        <taxon>Fungi</taxon>
        <taxon>Dikarya</taxon>
        <taxon>Ascomycota</taxon>
        <taxon>Pezizomycotina</taxon>
        <taxon>Leotiomycetes</taxon>
        <taxon>Helotiales</taxon>
        <taxon>Sclerotiniaceae</taxon>
        <taxon>Botrytis</taxon>
    </lineage>
</organism>
<dbReference type="AlphaFoldDB" id="A0A9P5IQS8"/>
<dbReference type="GeneID" id="62147070"/>
<comment type="caution">
    <text evidence="1">The sequence shown here is derived from an EMBL/GenBank/DDBJ whole genome shotgun (WGS) entry which is preliminary data.</text>
</comment>
<evidence type="ECO:0000313" key="1">
    <source>
        <dbReference type="EMBL" id="KAF7948070.1"/>
    </source>
</evidence>
<dbReference type="RefSeq" id="XP_038734602.1">
    <property type="nucleotide sequence ID" value="XM_038873993.1"/>
</dbReference>
<keyword evidence="2" id="KW-1185">Reference proteome</keyword>
<dbReference type="Proteomes" id="UP000710849">
    <property type="component" value="Unassembled WGS sequence"/>
</dbReference>
<sequence>MHCDIRIEVLRMFLEQFEVSENPSSSGFRGLCSLAASTRFVGNRQRLANRKLLYWTSSMLLDRLALTPNLSAYFKCALFAAMQFEDIDMIDHLFRSCPRDITGDWIAPSIALCLVSKIREFDQAHLIRCMMSHGMDLHSPSAMLPSTIPKHPQVAYRATITSLLLQSSVALFQFKTTLHNLGIDTSKFVCDEIQQGPIVAAGWTFQSLHAVLNLDYLPNDSLPYFLCLQKCITAPYKYGREPSWEILLDKLKAGSDFSSGVEDILWERDEDLIKFQSMDGRVRSCCGELGMSYATEDEWVTALYNLYRDRLRQAAKEREAEVEDSMFLLSV</sequence>
<dbReference type="EMBL" id="RCSW01000006">
    <property type="protein sequence ID" value="KAF7948070.1"/>
    <property type="molecule type" value="Genomic_DNA"/>
</dbReference>
<name>A0A9P5IQS8_9HELO</name>
<protein>
    <submittedName>
        <fullName evidence="1">Uncharacterized protein</fullName>
    </submittedName>
</protein>
<evidence type="ECO:0000313" key="2">
    <source>
        <dbReference type="Proteomes" id="UP000710849"/>
    </source>
</evidence>